<sequence>MDIEKLIEEGYRRPDHELEDYFRKLYEEFNDDPRIVYEYANVLDYLGKEREAIPLYREALRKGVSGKRHDMCLVQLASSLRLVGDFRESYEILSNLFHGTKEPSSLLFLSLTLVSLNKMDEAFCLMFRYILGKNEGFLEDYRRALTQYIDEICKNQGNI</sequence>
<dbReference type="Proteomes" id="UP000247586">
    <property type="component" value="Chromosome"/>
</dbReference>
<dbReference type="GeneID" id="36833894"/>
<dbReference type="Gene3D" id="1.25.40.10">
    <property type="entry name" value="Tetratricopeptide repeat domain"/>
    <property type="match status" value="1"/>
</dbReference>
<gene>
    <name evidence="2" type="ORF">DFR87_01090</name>
</gene>
<evidence type="ECO:0000313" key="3">
    <source>
        <dbReference type="Proteomes" id="UP000247586"/>
    </source>
</evidence>
<dbReference type="InterPro" id="IPR011990">
    <property type="entry name" value="TPR-like_helical_dom_sf"/>
</dbReference>
<dbReference type="STRING" id="1293036.GCA_001315825_02592"/>
<organism evidence="2 3">
    <name type="scientific">Metallosphaera hakonensis JCM 8857 = DSM 7519</name>
    <dbReference type="NCBI Taxonomy" id="1293036"/>
    <lineage>
        <taxon>Archaea</taxon>
        <taxon>Thermoproteota</taxon>
        <taxon>Thermoprotei</taxon>
        <taxon>Sulfolobales</taxon>
        <taxon>Sulfolobaceae</taxon>
        <taxon>Metallosphaera</taxon>
    </lineage>
</organism>
<dbReference type="SUPFAM" id="SSF48452">
    <property type="entry name" value="TPR-like"/>
    <property type="match status" value="1"/>
</dbReference>
<reference evidence="3" key="2">
    <citation type="submission" date="2020-03" db="EMBL/GenBank/DDBJ databases">
        <title>Complete Genome Sequences of Extremely Thermoacidophilic, Metal-Mobilizing Type-Strain Members of the Archaeal Family Sulfolobaceae: Acidianus brierleyi DSM-1651T, Acidianus sulfidivorans DSM-18786T, Metallosphaera hakonensis DSM-7519T, and Metallosphaera prunae DSM-10039T.</title>
        <authorList>
            <person name="Counts J.A."/>
            <person name="Kelly R.M."/>
        </authorList>
    </citation>
    <scope>NUCLEOTIDE SEQUENCE [LARGE SCALE GENOMIC DNA]</scope>
    <source>
        <strain evidence="3">HO1-1</strain>
    </source>
</reference>
<dbReference type="InterPro" id="IPR041656">
    <property type="entry name" value="TPR_5"/>
</dbReference>
<name>A0A2U9IR84_9CREN</name>
<reference evidence="3" key="3">
    <citation type="submission" date="2020-03" db="EMBL/GenBank/DDBJ databases">
        <title>Sequencing and Assembly of Multiple Reported Metal-Biooxidizing Members of the Extremely Thermoacidophilic Archaeal Family Sulfolobaceae.</title>
        <authorList>
            <person name="Counts J.A."/>
            <person name="Kelly R.M."/>
        </authorList>
    </citation>
    <scope>NUCLEOTIDE SEQUENCE [LARGE SCALE GENOMIC DNA]</scope>
    <source>
        <strain evidence="3">HO1-1</strain>
    </source>
</reference>
<proteinExistence type="predicted"/>
<evidence type="ECO:0000259" key="1">
    <source>
        <dbReference type="Pfam" id="PF12688"/>
    </source>
</evidence>
<keyword evidence="3" id="KW-1185">Reference proteome</keyword>
<dbReference type="OrthoDB" id="43034at2157"/>
<dbReference type="AlphaFoldDB" id="A0A2U9IR84"/>
<evidence type="ECO:0000313" key="2">
    <source>
        <dbReference type="EMBL" id="AWR98530.1"/>
    </source>
</evidence>
<feature type="domain" description="Tetratrico peptide repeat group 5" evidence="1">
    <location>
        <begin position="34"/>
        <end position="151"/>
    </location>
</feature>
<accession>A0A2U9IR84</accession>
<dbReference type="RefSeq" id="WP_054837197.1">
    <property type="nucleotide sequence ID" value="NZ_BBBA01000031.1"/>
</dbReference>
<protein>
    <recommendedName>
        <fullName evidence="1">Tetratrico peptide repeat group 5 domain-containing protein</fullName>
    </recommendedName>
</protein>
<dbReference type="KEGG" id="mhk:DFR87_01090"/>
<dbReference type="Pfam" id="PF12688">
    <property type="entry name" value="TPR_5"/>
    <property type="match status" value="1"/>
</dbReference>
<dbReference type="EMBL" id="CP029287">
    <property type="protein sequence ID" value="AWR98530.1"/>
    <property type="molecule type" value="Genomic_DNA"/>
</dbReference>
<reference evidence="2 3" key="1">
    <citation type="submission" date="2018-05" db="EMBL/GenBank/DDBJ databases">
        <title>Complete Genome Sequences of Extremely Thermoacidophilic, Metal-Mobilizing Type-Strain Members of the Archaeal Family Sulfolobaceae: Acidianus brierleyi DSM-1651T, Acidianus sulfidivorans DSM-18786T, Metallosphaera hakonensis DSM-7519T, and Metallosphaera prunae DSM-10039T.</title>
        <authorList>
            <person name="Counts J.A."/>
            <person name="Kelly R.M."/>
        </authorList>
    </citation>
    <scope>NUCLEOTIDE SEQUENCE [LARGE SCALE GENOMIC DNA]</scope>
    <source>
        <strain evidence="2 3">HO1-1</strain>
    </source>
</reference>